<evidence type="ECO:0000256" key="6">
    <source>
        <dbReference type="ARBA" id="ARBA00022576"/>
    </source>
</evidence>
<dbReference type="PANTHER" id="PTHR10937">
    <property type="entry name" value="GLUCOSAMINE--FRUCTOSE-6-PHOSPHATE AMINOTRANSFERASE, ISOMERIZING"/>
    <property type="match status" value="1"/>
</dbReference>
<evidence type="ECO:0000256" key="2">
    <source>
        <dbReference type="ARBA" id="ARBA00004496"/>
    </source>
</evidence>
<evidence type="ECO:0000256" key="8">
    <source>
        <dbReference type="ARBA" id="ARBA00022737"/>
    </source>
</evidence>
<dbReference type="GO" id="GO:0005829">
    <property type="term" value="C:cytosol"/>
    <property type="evidence" value="ECO:0007669"/>
    <property type="project" value="TreeGrafter"/>
</dbReference>
<comment type="caution">
    <text evidence="13">The sequence shown here is derived from an EMBL/GenBank/DDBJ whole genome shotgun (WGS) entry which is preliminary data.</text>
</comment>
<dbReference type="GO" id="GO:0046349">
    <property type="term" value="P:amino sugar biosynthetic process"/>
    <property type="evidence" value="ECO:0007669"/>
    <property type="project" value="UniProtKB-ARBA"/>
</dbReference>
<keyword evidence="7 10" id="KW-0808">Transferase</keyword>
<feature type="active site" description="Nucleophile; for GATase activity" evidence="10">
    <location>
        <position position="2"/>
    </location>
</feature>
<feature type="domain" description="Glutamine amidotransferase type-2" evidence="11">
    <location>
        <begin position="2"/>
        <end position="227"/>
    </location>
</feature>
<dbReference type="Gene3D" id="3.60.20.10">
    <property type="entry name" value="Glutamine Phosphoribosylpyrophosphate, subunit 1, domain 1"/>
    <property type="match status" value="1"/>
</dbReference>
<dbReference type="GO" id="GO:0006047">
    <property type="term" value="P:UDP-N-acetylglucosamine metabolic process"/>
    <property type="evidence" value="ECO:0007669"/>
    <property type="project" value="TreeGrafter"/>
</dbReference>
<dbReference type="EC" id="2.6.1.16" evidence="3 10"/>
<dbReference type="HAMAP" id="MF_00164">
    <property type="entry name" value="GlmS"/>
    <property type="match status" value="1"/>
</dbReference>
<accession>A0A1F6PAE1</accession>
<evidence type="ECO:0000256" key="10">
    <source>
        <dbReference type="HAMAP-Rule" id="MF_00164"/>
    </source>
</evidence>
<comment type="subunit">
    <text evidence="10">Homodimer.</text>
</comment>
<dbReference type="PROSITE" id="PS51278">
    <property type="entry name" value="GATASE_TYPE_2"/>
    <property type="match status" value="1"/>
</dbReference>
<protein>
    <recommendedName>
        <fullName evidence="4 10">Glutamine--fructose-6-phosphate aminotransferase [isomerizing]</fullName>
        <ecNumber evidence="3 10">2.6.1.16</ecNumber>
    </recommendedName>
    <alternativeName>
        <fullName evidence="10">D-fructose-6-phosphate amidotransferase</fullName>
    </alternativeName>
    <alternativeName>
        <fullName evidence="10">GFAT</fullName>
    </alternativeName>
    <alternativeName>
        <fullName evidence="10">Glucosamine-6-phosphate synthase</fullName>
    </alternativeName>
    <alternativeName>
        <fullName evidence="10">Hexosephosphate aminotransferase</fullName>
    </alternativeName>
    <alternativeName>
        <fullName evidence="10">L-glutamine--D-fructose-6-phosphate amidotransferase</fullName>
    </alternativeName>
</protein>
<gene>
    <name evidence="10" type="primary">glmS</name>
    <name evidence="13" type="ORF">A2563_00395</name>
</gene>
<dbReference type="InterPro" id="IPR017932">
    <property type="entry name" value="GATase_2_dom"/>
</dbReference>
<dbReference type="FunFam" id="3.40.50.10490:FF:000002">
    <property type="entry name" value="Glutamine--fructose-6-phosphate aminotransferase [isomerizing]"/>
    <property type="match status" value="1"/>
</dbReference>
<evidence type="ECO:0000256" key="3">
    <source>
        <dbReference type="ARBA" id="ARBA00012916"/>
    </source>
</evidence>
<evidence type="ECO:0000256" key="5">
    <source>
        <dbReference type="ARBA" id="ARBA00022490"/>
    </source>
</evidence>
<dbReference type="InterPro" id="IPR047084">
    <property type="entry name" value="GFAT_N"/>
</dbReference>
<keyword evidence="5 10" id="KW-0963">Cytoplasm</keyword>
<organism evidence="13 14">
    <name type="scientific">Candidatus Magasanikbacteria bacterium RIFOXYD1_FULL_40_23</name>
    <dbReference type="NCBI Taxonomy" id="1798705"/>
    <lineage>
        <taxon>Bacteria</taxon>
        <taxon>Candidatus Magasanikiibacteriota</taxon>
    </lineage>
</organism>
<dbReference type="GO" id="GO:0097367">
    <property type="term" value="F:carbohydrate derivative binding"/>
    <property type="evidence" value="ECO:0007669"/>
    <property type="project" value="InterPro"/>
</dbReference>
<dbReference type="SUPFAM" id="SSF56235">
    <property type="entry name" value="N-terminal nucleophile aminohydrolases (Ntn hydrolases)"/>
    <property type="match status" value="1"/>
</dbReference>
<dbReference type="GO" id="GO:0005975">
    <property type="term" value="P:carbohydrate metabolic process"/>
    <property type="evidence" value="ECO:0007669"/>
    <property type="project" value="UniProtKB-UniRule"/>
</dbReference>
<dbReference type="Gene3D" id="3.40.50.10490">
    <property type="entry name" value="Glucose-6-phosphate isomerase like protein, domain 1"/>
    <property type="match status" value="2"/>
</dbReference>
<dbReference type="Proteomes" id="UP000176634">
    <property type="component" value="Unassembled WGS sequence"/>
</dbReference>
<feature type="initiator methionine" description="Removed" evidence="10">
    <location>
        <position position="1"/>
    </location>
</feature>
<name>A0A1F6PAE1_9BACT</name>
<evidence type="ECO:0000256" key="1">
    <source>
        <dbReference type="ARBA" id="ARBA00001031"/>
    </source>
</evidence>
<evidence type="ECO:0000313" key="14">
    <source>
        <dbReference type="Proteomes" id="UP000176634"/>
    </source>
</evidence>
<dbReference type="Pfam" id="PF13522">
    <property type="entry name" value="GATase_6"/>
    <property type="match status" value="1"/>
</dbReference>
<dbReference type="FunFam" id="3.40.50.10490:FF:000001">
    <property type="entry name" value="Glutamine--fructose-6-phosphate aminotransferase [isomerizing]"/>
    <property type="match status" value="1"/>
</dbReference>
<dbReference type="InterPro" id="IPR046348">
    <property type="entry name" value="SIS_dom_sf"/>
</dbReference>
<dbReference type="InterPro" id="IPR029055">
    <property type="entry name" value="Ntn_hydrolases_N"/>
</dbReference>
<dbReference type="FunFam" id="3.60.20.10:FF:000006">
    <property type="entry name" value="Glutamine--fructose-6-phosphate aminotransferase [isomerizing]"/>
    <property type="match status" value="1"/>
</dbReference>
<evidence type="ECO:0000259" key="12">
    <source>
        <dbReference type="PROSITE" id="PS51464"/>
    </source>
</evidence>
<dbReference type="EMBL" id="MFRA01000002">
    <property type="protein sequence ID" value="OGH93132.1"/>
    <property type="molecule type" value="Genomic_DNA"/>
</dbReference>
<comment type="subcellular location">
    <subcellularLocation>
        <location evidence="2 10">Cytoplasm</location>
    </subcellularLocation>
</comment>
<dbReference type="PANTHER" id="PTHR10937:SF0">
    <property type="entry name" value="GLUTAMINE--FRUCTOSE-6-PHOSPHATE TRANSAMINASE (ISOMERIZING)"/>
    <property type="match status" value="1"/>
</dbReference>
<dbReference type="GO" id="GO:0006002">
    <property type="term" value="P:fructose 6-phosphate metabolic process"/>
    <property type="evidence" value="ECO:0007669"/>
    <property type="project" value="TreeGrafter"/>
</dbReference>
<proteinExistence type="inferred from homology"/>
<dbReference type="STRING" id="1798705.A2563_00395"/>
<keyword evidence="9" id="KW-0315">Glutamine amidotransferase</keyword>
<dbReference type="CDD" id="cd05008">
    <property type="entry name" value="SIS_GlmS_GlmD_1"/>
    <property type="match status" value="1"/>
</dbReference>
<dbReference type="CDD" id="cd00714">
    <property type="entry name" value="GFAT"/>
    <property type="match status" value="1"/>
</dbReference>
<dbReference type="Pfam" id="PF01380">
    <property type="entry name" value="SIS"/>
    <property type="match status" value="2"/>
</dbReference>
<dbReference type="GO" id="GO:0006487">
    <property type="term" value="P:protein N-linked glycosylation"/>
    <property type="evidence" value="ECO:0007669"/>
    <property type="project" value="TreeGrafter"/>
</dbReference>
<feature type="active site" description="For Fru-6P isomerization activity" evidence="10">
    <location>
        <position position="613"/>
    </location>
</feature>
<dbReference type="InterPro" id="IPR035490">
    <property type="entry name" value="GlmS/FrlB_SIS"/>
</dbReference>
<dbReference type="NCBIfam" id="NF001484">
    <property type="entry name" value="PRK00331.1"/>
    <property type="match status" value="1"/>
</dbReference>
<evidence type="ECO:0000256" key="7">
    <source>
        <dbReference type="ARBA" id="ARBA00022679"/>
    </source>
</evidence>
<keyword evidence="6 10" id="KW-0032">Aminotransferase</keyword>
<dbReference type="AlphaFoldDB" id="A0A1F6PAE1"/>
<evidence type="ECO:0000256" key="4">
    <source>
        <dbReference type="ARBA" id="ARBA00016090"/>
    </source>
</evidence>
<dbReference type="InterPro" id="IPR001347">
    <property type="entry name" value="SIS_dom"/>
</dbReference>
<feature type="domain" description="SIS" evidence="12">
    <location>
        <begin position="296"/>
        <end position="445"/>
    </location>
</feature>
<dbReference type="CDD" id="cd05009">
    <property type="entry name" value="SIS_GlmS_GlmD_2"/>
    <property type="match status" value="1"/>
</dbReference>
<feature type="domain" description="SIS" evidence="12">
    <location>
        <begin position="467"/>
        <end position="608"/>
    </location>
</feature>
<comment type="catalytic activity">
    <reaction evidence="1 10">
        <text>D-fructose 6-phosphate + L-glutamine = D-glucosamine 6-phosphate + L-glutamate</text>
        <dbReference type="Rhea" id="RHEA:13237"/>
        <dbReference type="ChEBI" id="CHEBI:29985"/>
        <dbReference type="ChEBI" id="CHEBI:58359"/>
        <dbReference type="ChEBI" id="CHEBI:58725"/>
        <dbReference type="ChEBI" id="CHEBI:61527"/>
        <dbReference type="EC" id="2.6.1.16"/>
    </reaction>
</comment>
<evidence type="ECO:0000259" key="11">
    <source>
        <dbReference type="PROSITE" id="PS51278"/>
    </source>
</evidence>
<reference evidence="13 14" key="1">
    <citation type="journal article" date="2016" name="Nat. Commun.">
        <title>Thousands of microbial genomes shed light on interconnected biogeochemical processes in an aquifer system.</title>
        <authorList>
            <person name="Anantharaman K."/>
            <person name="Brown C.T."/>
            <person name="Hug L.A."/>
            <person name="Sharon I."/>
            <person name="Castelle C.J."/>
            <person name="Probst A.J."/>
            <person name="Thomas B.C."/>
            <person name="Singh A."/>
            <person name="Wilkins M.J."/>
            <person name="Karaoz U."/>
            <person name="Brodie E.L."/>
            <person name="Williams K.H."/>
            <person name="Hubbard S.S."/>
            <person name="Banfield J.F."/>
        </authorList>
    </citation>
    <scope>NUCLEOTIDE SEQUENCE [LARGE SCALE GENOMIC DNA]</scope>
</reference>
<comment type="function">
    <text evidence="10">Catalyzes the first step in hexosamine metabolism, converting fructose-6P into glucosamine-6P using glutamine as a nitrogen source.</text>
</comment>
<dbReference type="InterPro" id="IPR005855">
    <property type="entry name" value="GFAT"/>
</dbReference>
<sequence length="618" mass="67719">MCGIVAYIGSKQALPILVNGLRRLEYRGYDSAGVALIENRSQSTESRNPEASIQCVRAVGKIDNLSEKLKGQSFDSTFGIAHTRWATHGGVTESNAHPHSDCSGKIILAHNGIIENYRELKEKLGSSHIYKSETDSEVLAHLIEFYYRGDLRKAVLEALAQVCGTYGLVVMHGDHPSLLVSARLGSPLVIGLGEQEYFVASDATPMLAYTKKVIFLEDGEVAEVSRENLHIVNLKDQNITKQTSQIEWDEASAQKQGFDHFMLKEIFDQPTVLQDAIRGRYKTEEGTAHLAGLNMTDAEMRSIKRVILIACGTASYAAMAGKYMFERLAGIPVEVDVASEFRYRDPIIDNQTLVFGISQSGETADTLAAIKEAKRKGAFVRGIVNVVGSTIARETDGGTYIHAGPELAVASTKAFTNMTAILLLYALQFGRLNKLSVATGQRLLAALAEIPEKMKLVLAQNEKIKELANKYKNNPNFLFLGRGVNFPVALEGSLKLKEITYIHSEAVAGGEMKHGPIALLSPMFPVFAIMTKNQLYDKMRSNIEEVKARKAPIILVATEGDLGAAELAQDVIFVPPTMEVLEPLLNTLPLQLFAYHTAVALGRDVDRPRNLAKSVTVE</sequence>
<keyword evidence="8" id="KW-0677">Repeat</keyword>
<dbReference type="SUPFAM" id="SSF53697">
    <property type="entry name" value="SIS domain"/>
    <property type="match status" value="1"/>
</dbReference>
<dbReference type="NCBIfam" id="TIGR01135">
    <property type="entry name" value="glmS"/>
    <property type="match status" value="1"/>
</dbReference>
<evidence type="ECO:0000256" key="9">
    <source>
        <dbReference type="ARBA" id="ARBA00022962"/>
    </source>
</evidence>
<dbReference type="PROSITE" id="PS51464">
    <property type="entry name" value="SIS"/>
    <property type="match status" value="2"/>
</dbReference>
<evidence type="ECO:0000313" key="13">
    <source>
        <dbReference type="EMBL" id="OGH93132.1"/>
    </source>
</evidence>
<dbReference type="GO" id="GO:0004360">
    <property type="term" value="F:glutamine-fructose-6-phosphate transaminase (isomerizing) activity"/>
    <property type="evidence" value="ECO:0007669"/>
    <property type="project" value="UniProtKB-UniRule"/>
</dbReference>
<dbReference type="InterPro" id="IPR035466">
    <property type="entry name" value="GlmS/AgaS_SIS"/>
</dbReference>